<keyword evidence="2" id="KW-1185">Reference proteome</keyword>
<sequence>MKTRSGKRSEQPFWPSIVMKKWLNIKPKLHDFSEDEVDTETESEDDACSPKDERVHVSEEQASRIQGNQFACGSQTSRTPWKGQKLRHRRGKSETLRLQYINTKDVRVTIGTWNVAGRLPDDDLELDEWVSMNAPADIYVLGFQEVVPLNAGNVLGAETRRPIRKWESIIRRTLNQSSEPESMHRCYSAPTSPVLRSSPAADIISDEIDDPSFEILGNKLRLKRIYGIDVDSRLDWPEQPLDTTSQVLSSSFKLRRVFSSSGRVGSDWMENSLVNVASNGMKRSHHSSGNLGLIWMDKKDSLENLDSVSDVSDQFSEEEEDDLFPEAPEMLNERELSKDGLKSCRKYVRIVSKQMVGIYVSVWVRRGLRRYINNLKVSPVGVGLMGYMGNKGSVSVSMSLFQTRLCFVCSHLTSGQKDGDEQRRNSDVHEILRRTHFSYVVDVDQPQTIPSHDQIFWFGDLNYRLNMLDAEVRNLVDKKQWDKLLNSDQLSKELQSGRVFEGWKESPITFPPTYKYEFNSDRYVGENPKEGEKRRSPAWCDRILWMGKGIKQLSYGRAEIGLSDHRPFIPRFSLTKREIRTLADCKDIYVNHGNARVLSERDSL</sequence>
<organism evidence="1 2">
    <name type="scientific">Vaccinium darrowii</name>
    <dbReference type="NCBI Taxonomy" id="229202"/>
    <lineage>
        <taxon>Eukaryota</taxon>
        <taxon>Viridiplantae</taxon>
        <taxon>Streptophyta</taxon>
        <taxon>Embryophyta</taxon>
        <taxon>Tracheophyta</taxon>
        <taxon>Spermatophyta</taxon>
        <taxon>Magnoliopsida</taxon>
        <taxon>eudicotyledons</taxon>
        <taxon>Gunneridae</taxon>
        <taxon>Pentapetalae</taxon>
        <taxon>asterids</taxon>
        <taxon>Ericales</taxon>
        <taxon>Ericaceae</taxon>
        <taxon>Vaccinioideae</taxon>
        <taxon>Vaccinieae</taxon>
        <taxon>Vaccinium</taxon>
    </lineage>
</organism>
<evidence type="ECO:0000313" key="1">
    <source>
        <dbReference type="EMBL" id="KAH7835363.1"/>
    </source>
</evidence>
<comment type="caution">
    <text evidence="1">The sequence shown here is derived from an EMBL/GenBank/DDBJ whole genome shotgun (WGS) entry which is preliminary data.</text>
</comment>
<dbReference type="Proteomes" id="UP000828048">
    <property type="component" value="Chromosome 2"/>
</dbReference>
<gene>
    <name evidence="1" type="ORF">Vadar_025467</name>
</gene>
<accession>A0ACB7X402</accession>
<name>A0ACB7X402_9ERIC</name>
<dbReference type="EMBL" id="CM037152">
    <property type="protein sequence ID" value="KAH7835363.1"/>
    <property type="molecule type" value="Genomic_DNA"/>
</dbReference>
<protein>
    <submittedName>
        <fullName evidence="1">Uncharacterized protein</fullName>
    </submittedName>
</protein>
<evidence type="ECO:0000313" key="2">
    <source>
        <dbReference type="Proteomes" id="UP000828048"/>
    </source>
</evidence>
<reference evidence="1 2" key="1">
    <citation type="journal article" date="2021" name="Hortic Res">
        <title>High-quality reference genome and annotation aids understanding of berry development for evergreen blueberry (Vaccinium darrowii).</title>
        <authorList>
            <person name="Yu J."/>
            <person name="Hulse-Kemp A.M."/>
            <person name="Babiker E."/>
            <person name="Staton M."/>
        </authorList>
    </citation>
    <scope>NUCLEOTIDE SEQUENCE [LARGE SCALE GENOMIC DNA]</scope>
    <source>
        <strain evidence="2">cv. NJ 8807/NJ 8810</strain>
        <tissue evidence="1">Young leaf</tissue>
    </source>
</reference>
<proteinExistence type="predicted"/>